<sequence>MSKSPSTSSATLPSSPKASLWSYLPSWIADNIRSPKSRRMLFRSWLASWAAFVLILPQKSLNTMGNAAFFGFLASMFLPPAFPIQLFLITISTLLLGVLLGWGIGSAGMRFAVAVRSQVLLKADLQIADSSIAGSANPDALFKAIIFEGQFLDSRSSIVFGVFLGIGSFIFAVMRAYSKPLIFTSIFGTIAIDIFCAIGPLFPFGDYLLLNNLLIPVSCYAAIGVVVIIVVFPETVNHAYLATVSVLLRKIEFMLAAQEDVLSTKLDNIKAQDDTVTKLGAARAASFSIYQGLTLQSKFINLEFSFGKWNGDDALTLEKPLMGIISRINGLMSFLKYVKRGVAATVGPDTETSALAPSTQAQSKDTYLLQQLSQRNHQREKELSLGIVDILPILKESTQELRDAAVGGIMAARSMLDFINTNRWVWRNLRQGKPSAEEDERLDIATERLRTAMEDFKNTQRHRLLDPYMSHFTNAKTKEAQAALPLRALYVSYVFSATFISVSEGVLVLMELVRDMNSKRRVNRLWAPRGLRHLAHAIFLDKKEGVDGKAFGEGESMEEVVPDPPEDEKSYRRDPDSLPPTNIVQKFMTLLHKGYKWTRTPEALFIFRYVLISILLWLPAVFKASAHFYYVNKGIWALIMAQTTLTIFIGDQLYNYVIRLAGTAIGLVYGLLIWYVGNARGNGTPYGEAASVAVFVLPLVFVRLFGPPQFLQGIILMNATVVLIQGYSWIDGHLAVISNPGIGWPVAWRRWTLVVIGSAASFILMILPAKSGRKTIRLHTARTITGLSTVYSSLMSAWISDDDGVDGEKGPSEASLAWVDSFRNKMLAVALQIQTVKEDAILAKWEGSIRGHWPYEDYNRMLCLQEEMIAVLSLLGGALIKLDPTWRVSFIHHTKVVNPNFITEVLSVFSLVSQSLRTGEPMHVVLPQNLLDRLLYHHTAVFFIPDSEPQGLINLEEIQSFDYLFYASAVISVVQLMELLDELHNITRRLCGEVPFKGFERWRDEHQRAHAPTLV</sequence>
<proteinExistence type="predicted"/>
<comment type="caution">
    <text evidence="1">The sequence shown here is derived from an EMBL/GenBank/DDBJ whole genome shotgun (WGS) entry which is preliminary data.</text>
</comment>
<reference evidence="1" key="1">
    <citation type="submission" date="2021-03" db="EMBL/GenBank/DDBJ databases">
        <authorList>
            <consortium name="DOE Joint Genome Institute"/>
            <person name="Ahrendt S."/>
            <person name="Looney B.P."/>
            <person name="Miyauchi S."/>
            <person name="Morin E."/>
            <person name="Drula E."/>
            <person name="Courty P.E."/>
            <person name="Chicoki N."/>
            <person name="Fauchery L."/>
            <person name="Kohler A."/>
            <person name="Kuo A."/>
            <person name="Labutti K."/>
            <person name="Pangilinan J."/>
            <person name="Lipzen A."/>
            <person name="Riley R."/>
            <person name="Andreopoulos W."/>
            <person name="He G."/>
            <person name="Johnson J."/>
            <person name="Barry K.W."/>
            <person name="Grigoriev I.V."/>
            <person name="Nagy L."/>
            <person name="Hibbett D."/>
            <person name="Henrissat B."/>
            <person name="Matheny P.B."/>
            <person name="Labbe J."/>
            <person name="Martin F."/>
        </authorList>
    </citation>
    <scope>NUCLEOTIDE SEQUENCE</scope>
    <source>
        <strain evidence="1">HHB10654</strain>
    </source>
</reference>
<dbReference type="Proteomes" id="UP000814140">
    <property type="component" value="Unassembled WGS sequence"/>
</dbReference>
<keyword evidence="2" id="KW-1185">Reference proteome</keyword>
<gene>
    <name evidence="1" type="ORF">BV25DRAFT_1833168</name>
</gene>
<organism evidence="1 2">
    <name type="scientific">Artomyces pyxidatus</name>
    <dbReference type="NCBI Taxonomy" id="48021"/>
    <lineage>
        <taxon>Eukaryota</taxon>
        <taxon>Fungi</taxon>
        <taxon>Dikarya</taxon>
        <taxon>Basidiomycota</taxon>
        <taxon>Agaricomycotina</taxon>
        <taxon>Agaricomycetes</taxon>
        <taxon>Russulales</taxon>
        <taxon>Auriscalpiaceae</taxon>
        <taxon>Artomyces</taxon>
    </lineage>
</organism>
<protein>
    <submittedName>
        <fullName evidence="1">Uncharacterized protein</fullName>
    </submittedName>
</protein>
<name>A0ACB8SI96_9AGAM</name>
<dbReference type="EMBL" id="MU277292">
    <property type="protein sequence ID" value="KAI0055431.1"/>
    <property type="molecule type" value="Genomic_DNA"/>
</dbReference>
<reference evidence="1" key="2">
    <citation type="journal article" date="2022" name="New Phytol.">
        <title>Evolutionary transition to the ectomycorrhizal habit in the genomes of a hyperdiverse lineage of mushroom-forming fungi.</title>
        <authorList>
            <person name="Looney B."/>
            <person name="Miyauchi S."/>
            <person name="Morin E."/>
            <person name="Drula E."/>
            <person name="Courty P.E."/>
            <person name="Kohler A."/>
            <person name="Kuo A."/>
            <person name="LaButti K."/>
            <person name="Pangilinan J."/>
            <person name="Lipzen A."/>
            <person name="Riley R."/>
            <person name="Andreopoulos W."/>
            <person name="He G."/>
            <person name="Johnson J."/>
            <person name="Nolan M."/>
            <person name="Tritt A."/>
            <person name="Barry K.W."/>
            <person name="Grigoriev I.V."/>
            <person name="Nagy L.G."/>
            <person name="Hibbett D."/>
            <person name="Henrissat B."/>
            <person name="Matheny P.B."/>
            <person name="Labbe J."/>
            <person name="Martin F.M."/>
        </authorList>
    </citation>
    <scope>NUCLEOTIDE SEQUENCE</scope>
    <source>
        <strain evidence="1">HHB10654</strain>
    </source>
</reference>
<accession>A0ACB8SI96</accession>
<evidence type="ECO:0000313" key="2">
    <source>
        <dbReference type="Proteomes" id="UP000814140"/>
    </source>
</evidence>
<evidence type="ECO:0000313" key="1">
    <source>
        <dbReference type="EMBL" id="KAI0055431.1"/>
    </source>
</evidence>